<evidence type="ECO:0000256" key="1">
    <source>
        <dbReference type="SAM" id="SignalP"/>
    </source>
</evidence>
<accession>A0ABW0EE27</accession>
<dbReference type="EMBL" id="JBHSKT010000007">
    <property type="protein sequence ID" value="MFC5271435.1"/>
    <property type="molecule type" value="Genomic_DNA"/>
</dbReference>
<evidence type="ECO:0000313" key="2">
    <source>
        <dbReference type="EMBL" id="MFC5271435.1"/>
    </source>
</evidence>
<organism evidence="2 3">
    <name type="scientific">Adhaeribacter terreus</name>
    <dbReference type="NCBI Taxonomy" id="529703"/>
    <lineage>
        <taxon>Bacteria</taxon>
        <taxon>Pseudomonadati</taxon>
        <taxon>Bacteroidota</taxon>
        <taxon>Cytophagia</taxon>
        <taxon>Cytophagales</taxon>
        <taxon>Hymenobacteraceae</taxon>
        <taxon>Adhaeribacter</taxon>
    </lineage>
</organism>
<sequence>MKKVALLLLIFPLLQLACDNGQECPQVNRFFNITGLGVKANSYELQNGSYINRNLNDLDSANFHDFYLTGTLKAEYYGVIPKPGLTIFPRAFARDVEPCPSAGYKGSEEILAGFYMISLGKYNADFLPGDTLTNAILINSLPVSNYLIENSQQINFQEFTVKLKEKPDPKEYQSFKVIYKLKNGETYEVTTPRFKLY</sequence>
<feature type="chain" id="PRO_5046792336" description="Lipoprotein" evidence="1">
    <location>
        <begin position="18"/>
        <end position="197"/>
    </location>
</feature>
<evidence type="ECO:0000313" key="3">
    <source>
        <dbReference type="Proteomes" id="UP001596161"/>
    </source>
</evidence>
<protein>
    <recommendedName>
        <fullName evidence="4">Lipoprotein</fullName>
    </recommendedName>
</protein>
<keyword evidence="3" id="KW-1185">Reference proteome</keyword>
<feature type="signal peptide" evidence="1">
    <location>
        <begin position="1"/>
        <end position="17"/>
    </location>
</feature>
<reference evidence="3" key="1">
    <citation type="journal article" date="2019" name="Int. J. Syst. Evol. Microbiol.">
        <title>The Global Catalogue of Microorganisms (GCM) 10K type strain sequencing project: providing services to taxonomists for standard genome sequencing and annotation.</title>
        <authorList>
            <consortium name="The Broad Institute Genomics Platform"/>
            <consortium name="The Broad Institute Genome Sequencing Center for Infectious Disease"/>
            <person name="Wu L."/>
            <person name="Ma J."/>
        </authorList>
    </citation>
    <scope>NUCLEOTIDE SEQUENCE [LARGE SCALE GENOMIC DNA]</scope>
    <source>
        <strain evidence="3">KACC 12602</strain>
    </source>
</reference>
<comment type="caution">
    <text evidence="2">The sequence shown here is derived from an EMBL/GenBank/DDBJ whole genome shotgun (WGS) entry which is preliminary data.</text>
</comment>
<dbReference type="RefSeq" id="WP_378017799.1">
    <property type="nucleotide sequence ID" value="NZ_JBHSKT010000007.1"/>
</dbReference>
<keyword evidence="1" id="KW-0732">Signal</keyword>
<gene>
    <name evidence="2" type="ORF">ACFPIB_12490</name>
</gene>
<proteinExistence type="predicted"/>
<name>A0ABW0EE27_9BACT</name>
<dbReference type="Proteomes" id="UP001596161">
    <property type="component" value="Unassembled WGS sequence"/>
</dbReference>
<evidence type="ECO:0008006" key="4">
    <source>
        <dbReference type="Google" id="ProtNLM"/>
    </source>
</evidence>